<name>A0A6H2ELZ0_9ACTO</name>
<dbReference type="SUPFAM" id="SSF109604">
    <property type="entry name" value="HD-domain/PDEase-like"/>
    <property type="match status" value="1"/>
</dbReference>
<dbReference type="Gene3D" id="1.20.58.1910">
    <property type="match status" value="1"/>
</dbReference>
<dbReference type="EMBL" id="CP050804">
    <property type="protein sequence ID" value="QJC22090.1"/>
    <property type="molecule type" value="Genomic_DNA"/>
</dbReference>
<reference evidence="2 3" key="1">
    <citation type="submission" date="2020-03" db="EMBL/GenBank/DDBJ databases">
        <title>Complete genome of Arcanobacterium buesumensis sp. nov. strain 2701.</title>
        <authorList>
            <person name="Borowiak M."/>
            <person name="Alssahen M."/>
            <person name="Laemmler C."/>
            <person name="Malorny B."/>
            <person name="Hassan A."/>
            <person name="Prenger-Berninghoff E."/>
            <person name="Ploetz M."/>
            <person name="Abdulmawjood A."/>
        </authorList>
    </citation>
    <scope>NUCLEOTIDE SEQUENCE [LARGE SCALE GENOMIC DNA]</scope>
    <source>
        <strain evidence="2 3">2701</strain>
    </source>
</reference>
<proteinExistence type="predicted"/>
<dbReference type="PANTHER" id="PTHR33594">
    <property type="entry name" value="SUPERFAMILY HYDROLASE, PUTATIVE (AFU_ORTHOLOGUE AFUA_1G03035)-RELATED"/>
    <property type="match status" value="1"/>
</dbReference>
<evidence type="ECO:0000259" key="1">
    <source>
        <dbReference type="SMART" id="SM00471"/>
    </source>
</evidence>
<dbReference type="Gene3D" id="1.10.472.50">
    <property type="entry name" value="HD-domain/PDEase-like"/>
    <property type="match status" value="1"/>
</dbReference>
<dbReference type="SMART" id="SM00471">
    <property type="entry name" value="HDc"/>
    <property type="match status" value="1"/>
</dbReference>
<dbReference type="InterPro" id="IPR003607">
    <property type="entry name" value="HD/PDEase_dom"/>
</dbReference>
<dbReference type="Pfam" id="PF01966">
    <property type="entry name" value="HD"/>
    <property type="match status" value="1"/>
</dbReference>
<accession>A0A6H2ELZ0</accession>
<sequence length="217" mass="24457">MSTIDLTAIQNYTYAIYNSDRSGHGLDHINRVVSLCQRIIADTKAEGMNPRVILIAAYVHDVIDPKVVADPVQARNDLEKFLHTQALTGAEITEILHIISNMSFSKNLITHQPLSINGQIVQDADRLDAIGAIGIGRAFYYGGKFGDDLYDPARAPRDFTNENDYREHSTVINHFHEKLFKLTDSLNTQAAKRIGELRNKRMCVFVEQFIAEWNGEP</sequence>
<evidence type="ECO:0000313" key="2">
    <source>
        <dbReference type="EMBL" id="QJC22090.1"/>
    </source>
</evidence>
<dbReference type="InterPro" id="IPR006674">
    <property type="entry name" value="HD_domain"/>
</dbReference>
<dbReference type="Proteomes" id="UP000502298">
    <property type="component" value="Chromosome"/>
</dbReference>
<dbReference type="AlphaFoldDB" id="A0A6H2ELZ0"/>
<protein>
    <submittedName>
        <fullName evidence="2">HD domain-containing protein</fullName>
    </submittedName>
</protein>
<dbReference type="RefSeq" id="WP_168918021.1">
    <property type="nucleotide sequence ID" value="NZ_CP050804.1"/>
</dbReference>
<gene>
    <name evidence="2" type="ORF">HC352_05940</name>
</gene>
<organism evidence="2 3">
    <name type="scientific">Arcanobacterium buesumense</name>
    <dbReference type="NCBI Taxonomy" id="2722751"/>
    <lineage>
        <taxon>Bacteria</taxon>
        <taxon>Bacillati</taxon>
        <taxon>Actinomycetota</taxon>
        <taxon>Actinomycetes</taxon>
        <taxon>Actinomycetales</taxon>
        <taxon>Actinomycetaceae</taxon>
        <taxon>Arcanobacterium</taxon>
    </lineage>
</organism>
<feature type="domain" description="HD/PDEase" evidence="1">
    <location>
        <begin position="21"/>
        <end position="139"/>
    </location>
</feature>
<keyword evidence="3" id="KW-1185">Reference proteome</keyword>
<dbReference type="PANTHER" id="PTHR33594:SF1">
    <property type="entry name" value="HD_PDEASE DOMAIN-CONTAINING PROTEIN"/>
    <property type="match status" value="1"/>
</dbReference>
<evidence type="ECO:0000313" key="3">
    <source>
        <dbReference type="Proteomes" id="UP000502298"/>
    </source>
</evidence>
<dbReference type="CDD" id="cd00077">
    <property type="entry name" value="HDc"/>
    <property type="match status" value="1"/>
</dbReference>
<dbReference type="KEGG" id="arca:HC352_05940"/>